<evidence type="ECO:0000313" key="1">
    <source>
        <dbReference type="EMBL" id="JAH55240.1"/>
    </source>
</evidence>
<organism evidence="1">
    <name type="scientific">Anguilla anguilla</name>
    <name type="common">European freshwater eel</name>
    <name type="synonym">Muraena anguilla</name>
    <dbReference type="NCBI Taxonomy" id="7936"/>
    <lineage>
        <taxon>Eukaryota</taxon>
        <taxon>Metazoa</taxon>
        <taxon>Chordata</taxon>
        <taxon>Craniata</taxon>
        <taxon>Vertebrata</taxon>
        <taxon>Euteleostomi</taxon>
        <taxon>Actinopterygii</taxon>
        <taxon>Neopterygii</taxon>
        <taxon>Teleostei</taxon>
        <taxon>Anguilliformes</taxon>
        <taxon>Anguillidae</taxon>
        <taxon>Anguilla</taxon>
    </lineage>
</organism>
<protein>
    <submittedName>
        <fullName evidence="1">Uncharacterized protein</fullName>
    </submittedName>
</protein>
<accession>A0A0E9TQU6</accession>
<sequence length="30" mass="3695">MRPRFIRVMARDPSPRLRNTRVGVLWFEHT</sequence>
<proteinExistence type="predicted"/>
<reference evidence="1" key="2">
    <citation type="journal article" date="2015" name="Fish Shellfish Immunol.">
        <title>Early steps in the European eel (Anguilla anguilla)-Vibrio vulnificus interaction in the gills: Role of the RtxA13 toxin.</title>
        <authorList>
            <person name="Callol A."/>
            <person name="Pajuelo D."/>
            <person name="Ebbesson L."/>
            <person name="Teles M."/>
            <person name="MacKenzie S."/>
            <person name="Amaro C."/>
        </authorList>
    </citation>
    <scope>NUCLEOTIDE SEQUENCE</scope>
</reference>
<dbReference type="EMBL" id="GBXM01053337">
    <property type="protein sequence ID" value="JAH55240.1"/>
    <property type="molecule type" value="Transcribed_RNA"/>
</dbReference>
<reference evidence="1" key="1">
    <citation type="submission" date="2014-11" db="EMBL/GenBank/DDBJ databases">
        <authorList>
            <person name="Amaro Gonzalez C."/>
        </authorList>
    </citation>
    <scope>NUCLEOTIDE SEQUENCE</scope>
</reference>
<name>A0A0E9TQU6_ANGAN</name>
<dbReference type="AlphaFoldDB" id="A0A0E9TQU6"/>